<evidence type="ECO:0000256" key="2">
    <source>
        <dbReference type="ARBA" id="ARBA00022618"/>
    </source>
</evidence>
<feature type="region of interest" description="Disordered" evidence="6">
    <location>
        <begin position="316"/>
        <end position="378"/>
    </location>
</feature>
<proteinExistence type="inferred from homology"/>
<feature type="compositionally biased region" description="Gly residues" evidence="6">
    <location>
        <begin position="1867"/>
        <end position="1877"/>
    </location>
</feature>
<evidence type="ECO:0000256" key="5">
    <source>
        <dbReference type="ARBA" id="ARBA00023306"/>
    </source>
</evidence>
<dbReference type="GO" id="GO:0070979">
    <property type="term" value="P:protein K11-linked ubiquitination"/>
    <property type="evidence" value="ECO:0007669"/>
    <property type="project" value="TreeGrafter"/>
</dbReference>
<comment type="caution">
    <text evidence="8">The sequence shown here is derived from an EMBL/GenBank/DDBJ whole genome shotgun (WGS) entry which is preliminary data.</text>
</comment>
<dbReference type="PANTHER" id="PTHR12827:SF3">
    <property type="entry name" value="ANAPHASE-PROMOTING COMPLEX SUBUNIT 1"/>
    <property type="match status" value="1"/>
</dbReference>
<keyword evidence="9" id="KW-1185">Reference proteome</keyword>
<protein>
    <recommendedName>
        <fullName evidence="7">Anaphase-promoting complex subunit 1 N-terminal domain-containing protein</fullName>
    </recommendedName>
</protein>
<feature type="region of interest" description="Disordered" evidence="6">
    <location>
        <begin position="1729"/>
        <end position="1790"/>
    </location>
</feature>
<dbReference type="STRING" id="1093900.A0A507BEC7"/>
<feature type="compositionally biased region" description="Polar residues" evidence="6">
    <location>
        <begin position="334"/>
        <end position="346"/>
    </location>
</feature>
<organism evidence="8 9">
    <name type="scientific">Thyridium curvatum</name>
    <dbReference type="NCBI Taxonomy" id="1093900"/>
    <lineage>
        <taxon>Eukaryota</taxon>
        <taxon>Fungi</taxon>
        <taxon>Dikarya</taxon>
        <taxon>Ascomycota</taxon>
        <taxon>Pezizomycotina</taxon>
        <taxon>Sordariomycetes</taxon>
        <taxon>Sordariomycetidae</taxon>
        <taxon>Thyridiales</taxon>
        <taxon>Thyridiaceae</taxon>
        <taxon>Thyridium</taxon>
    </lineage>
</organism>
<keyword evidence="5" id="KW-0131">Cell cycle</keyword>
<dbReference type="GO" id="GO:0031145">
    <property type="term" value="P:anaphase-promoting complex-dependent catabolic process"/>
    <property type="evidence" value="ECO:0007669"/>
    <property type="project" value="TreeGrafter"/>
</dbReference>
<gene>
    <name evidence="8" type="ORF">E0L32_002944</name>
</gene>
<dbReference type="GO" id="GO:0005680">
    <property type="term" value="C:anaphase-promoting complex"/>
    <property type="evidence" value="ECO:0007669"/>
    <property type="project" value="InterPro"/>
</dbReference>
<dbReference type="RefSeq" id="XP_030999554.1">
    <property type="nucleotide sequence ID" value="XM_031137189.1"/>
</dbReference>
<dbReference type="InterPro" id="IPR011989">
    <property type="entry name" value="ARM-like"/>
</dbReference>
<dbReference type="GO" id="GO:0007091">
    <property type="term" value="P:metaphase/anaphase transition of mitotic cell cycle"/>
    <property type="evidence" value="ECO:0007669"/>
    <property type="project" value="TreeGrafter"/>
</dbReference>
<dbReference type="Pfam" id="PF12859">
    <property type="entry name" value="ANAPC1"/>
    <property type="match status" value="1"/>
</dbReference>
<feature type="domain" description="Anaphase-promoting complex subunit 1 N-terminal" evidence="7">
    <location>
        <begin position="29"/>
        <end position="761"/>
    </location>
</feature>
<evidence type="ECO:0000256" key="3">
    <source>
        <dbReference type="ARBA" id="ARBA00022737"/>
    </source>
</evidence>
<dbReference type="InterPro" id="IPR049255">
    <property type="entry name" value="Apc1_N"/>
</dbReference>
<dbReference type="FunFam" id="1.25.10.10:FF:000400">
    <property type="entry name" value="20S cyclosome subunit (APC1/BimE), putative"/>
    <property type="match status" value="1"/>
</dbReference>
<dbReference type="FunFam" id="1.25.10.10:FF:000283">
    <property type="entry name" value="Anaphase-promoting complex subunit 1"/>
    <property type="match status" value="1"/>
</dbReference>
<evidence type="ECO:0000256" key="1">
    <source>
        <dbReference type="ARBA" id="ARBA00010547"/>
    </source>
</evidence>
<feature type="compositionally biased region" description="Low complexity" evidence="6">
    <location>
        <begin position="1729"/>
        <end position="1766"/>
    </location>
</feature>
<dbReference type="FunFam" id="1.25.10.10:FF:000531">
    <property type="entry name" value="Negative regulator of mitosis"/>
    <property type="match status" value="1"/>
</dbReference>
<dbReference type="OrthoDB" id="26401at2759"/>
<dbReference type="InterPro" id="IPR024990">
    <property type="entry name" value="Apc1"/>
</dbReference>
<dbReference type="GeneID" id="41970391"/>
<dbReference type="EMBL" id="SKBQ01000012">
    <property type="protein sequence ID" value="TPX17843.1"/>
    <property type="molecule type" value="Genomic_DNA"/>
</dbReference>
<evidence type="ECO:0000256" key="6">
    <source>
        <dbReference type="SAM" id="MobiDB-lite"/>
    </source>
</evidence>
<feature type="region of interest" description="Disordered" evidence="6">
    <location>
        <begin position="1862"/>
        <end position="1881"/>
    </location>
</feature>
<evidence type="ECO:0000313" key="9">
    <source>
        <dbReference type="Proteomes" id="UP000319257"/>
    </source>
</evidence>
<keyword evidence="4" id="KW-0498">Mitosis</keyword>
<comment type="similarity">
    <text evidence="1">Belongs to the APC1 family.</text>
</comment>
<dbReference type="Proteomes" id="UP000319257">
    <property type="component" value="Unassembled WGS sequence"/>
</dbReference>
<dbReference type="GO" id="GO:0051301">
    <property type="term" value="P:cell division"/>
    <property type="evidence" value="ECO:0007669"/>
    <property type="project" value="UniProtKB-KW"/>
</dbReference>
<dbReference type="PANTHER" id="PTHR12827">
    <property type="entry name" value="MEIOTIC CHECKPOINT REGULATOR TSG24 FAMILY MEMBER"/>
    <property type="match status" value="1"/>
</dbReference>
<evidence type="ECO:0000256" key="4">
    <source>
        <dbReference type="ARBA" id="ARBA00022776"/>
    </source>
</evidence>
<feature type="compositionally biased region" description="Basic residues" evidence="6">
    <location>
        <begin position="320"/>
        <end position="332"/>
    </location>
</feature>
<dbReference type="GO" id="GO:0060090">
    <property type="term" value="F:molecular adaptor activity"/>
    <property type="evidence" value="ECO:0007669"/>
    <property type="project" value="TreeGrafter"/>
</dbReference>
<keyword evidence="3" id="KW-0677">Repeat</keyword>
<evidence type="ECO:0000313" key="8">
    <source>
        <dbReference type="EMBL" id="TPX17843.1"/>
    </source>
</evidence>
<feature type="region of interest" description="Disordered" evidence="6">
    <location>
        <begin position="1960"/>
        <end position="1980"/>
    </location>
</feature>
<feature type="region of interest" description="Disordered" evidence="6">
    <location>
        <begin position="406"/>
        <end position="444"/>
    </location>
</feature>
<accession>A0A507BEC7</accession>
<evidence type="ECO:0000259" key="7">
    <source>
        <dbReference type="Pfam" id="PF12859"/>
    </source>
</evidence>
<keyword evidence="2" id="KW-0132">Cell division</keyword>
<sequence>MASVKSLGIHQPTGLQYAIDEEILPSDPSPDLYQWETVVDTCEEPPCDELLTTRNCVVWSRGGIFRKCFRFDVERETITQSLLTYFPRGGRRDGGNTQADDAAEQEPALARALVVFLKSQAHIYFLSGTSHVVHMPFEVESACAAPCGVIIQRKSRLDNLAPVTLKFPRVPPNSFVSSQLSSALPRSSQQAFSVEGLGKPRTLPLRLSSTLENMWEPPLETNDSHWPRLVCLTDPLAELGLVISQSDKVAKDRHRRMSAKSPFLDRAEEILHVETIKQHGQSSARKADDLVLAVTVNRETNMYSVWKLTYIKNGDPFTSSRRKPKSKARRRSSMQPGLNSGTTTPVHASFRESIGAQLPVKKARGGEKADRSLEKALSLEPDKSGEVIRRQSRRVSSLLARADLSASHERSAFAEQPGAGHATSSRRVESHGAQRGRASSGFVPMNMSGNYGQSLNSLLEAPVDDLLEELRAGGDFEGFTSMGLDDHEFDGLTREILLTKIHSVSMDNNNVRYSLSETPVRTQCKVFFVVGTPYAVDEPDRSYLLICIQDLLDKRLQLLPLHVQSRTKPTNNPAKTTTLIAPDGPTVTWGQLMRAQNVVDSCKISDGDHAMILILSEGEKGQRELSVQAPWSKMTPIELPMLFVDNYSSLEFSGTHVKKRSSSRRSLGIGVSGTQTNALYHSKPRGVLDIQDRDGRFHRIQIQLQPSNPRVKRALRVCRSILPASHADKILAGWWHVMQWFDKNEDEPPADLEWSSFVVLLFCMFLSLGHNEVSTLESSQPQSAQLQSDDWDLIRTYESRNAAACPTWMEGRGWQWLMDEQAGQGLVWSQPVTGGKRKDFLSLHTQFAKEFMVSPLGLAAVGPNGYLPLSLASSLERRRSLAWSLFLALHLLLEEEKLDIMVPEYPDAADLRVVLCQIARWLRWYEFVARYELGIQTAVDSGLDMELDLTPPLPEPASIPCVLSWVQAQLAGKNQEEFPTLGDVFATSQQQDVKDGPGDSRWEPITPRTFLFKKFFKLLKPTDRHYQIVEVMHKCGFTLPVLETLPEAILVPLQDAIAQSQTNPPASWPSKLLGLVNRSDINMILKPNKPPGAASLGSANPSHSANWDFRMICETIDDYNNLGYDEGEGTERQAVVRALFKDDRRLNEAQALLSSQKPRVIRLDPNPKWTESEYLEKQKELVTTLATSTLAIPAGRGMLYYSLRYPLLTQKFHIGGFNLTCVVRPTNVSVGVDKSLFSEEKVNWAFFHQGVSNGLAISPQARGIDTSWILYNKPGQDLNNRHAGFLLALGLNGHLKSVAKWVAFKYLTPKHTMTSIGLLLGLAASHIGTMDSLITRLLSVHVTRMLPRGAAELNLSHLTQTTGIMGIGLLYCNSQHRRMSEIMMSEIEFVEDEDEEDPLRNEGYRLAAGFALGLINLGKGSDLKGLHDMRITEKLLTTASSTKKVELVNVLDRSIAGATVAIALIFMKCEDHIVARKIDVPDSILQFDYVRPDILLLRTLAKNLILWSQIEPSFEWIKASLPAEYRTRYRLTGVKKLQSRDLPFFSIVAGLCFSIGMRFAGSANTNVRDLLVHFLDQFMRIVHLSADKFDAQMTRANARMCMDILALSCATVMAGTGDLVVLRRLRALHGRDDPHTTYGSHLAAHLAIGSLFLGCGTATFGTSNLAIAALLISFYPLFPADVQDNRSHLQAFRHFWVLATDPRCLVTKDMTTGQPISVPIMITLKSHPATAEAPATPAPAPRTRSSKTTAKAKGATTTRRTAAHAKTPSRAAAAEKKQQPQQHAPSSVIRRQTPCLLPPLEDIASVHTDAGNQGYWDLEVDFARDGGAMAAAFRENQSLSLRRRPAHEGAFASTLQALGRDALAGVGPDGAPGGGGEQQQQREPLDWVFGLGALADLTHTERAVVLDPAAGRGAGGAGEGSSSAVDARLVLEGAMDGSSRDELLGLRLLFEWADRRGEMVGGDGDGAGREGGTQDGGGEGAWWMRDSVIDMLKGKVWLAGQEE</sequence>
<feature type="compositionally biased region" description="Basic and acidic residues" evidence="6">
    <location>
        <begin position="364"/>
        <end position="374"/>
    </location>
</feature>
<reference evidence="8 9" key="1">
    <citation type="submission" date="2019-06" db="EMBL/GenBank/DDBJ databases">
        <title>Draft genome sequence of the filamentous fungus Phialemoniopsis curvata isolated from diesel fuel.</title>
        <authorList>
            <person name="Varaljay V.A."/>
            <person name="Lyon W.J."/>
            <person name="Crouch A.L."/>
            <person name="Drake C.E."/>
            <person name="Hollomon J.M."/>
            <person name="Nadeau L.J."/>
            <person name="Nunn H.S."/>
            <person name="Stevenson B.S."/>
            <person name="Bojanowski C.L."/>
            <person name="Crookes-Goodson W.J."/>
        </authorList>
    </citation>
    <scope>NUCLEOTIDE SEQUENCE [LARGE SCALE GENOMIC DNA]</scope>
    <source>
        <strain evidence="8 9">D216</strain>
    </source>
</reference>
<name>A0A507BEC7_9PEZI</name>
<dbReference type="Gene3D" id="1.25.10.10">
    <property type="entry name" value="Leucine-rich Repeat Variant"/>
    <property type="match status" value="2"/>
</dbReference>
<dbReference type="InParanoid" id="A0A507BEC7"/>